<proteinExistence type="predicted"/>
<dbReference type="AlphaFoldDB" id="A0A9D3ZPB6"/>
<evidence type="ECO:0000313" key="1">
    <source>
        <dbReference type="EMBL" id="KAH1055584.1"/>
    </source>
</evidence>
<protein>
    <submittedName>
        <fullName evidence="1">Uncharacterized protein</fullName>
    </submittedName>
</protein>
<evidence type="ECO:0000313" key="2">
    <source>
        <dbReference type="Proteomes" id="UP000828251"/>
    </source>
</evidence>
<dbReference type="EMBL" id="JAIQCV010000010">
    <property type="protein sequence ID" value="KAH1055584.1"/>
    <property type="molecule type" value="Genomic_DNA"/>
</dbReference>
<name>A0A9D3ZPB6_9ROSI</name>
<reference evidence="1 2" key="1">
    <citation type="journal article" date="2021" name="Plant Biotechnol. J.">
        <title>Multi-omics assisted identification of the key and species-specific regulatory components of drought-tolerant mechanisms in Gossypium stocksii.</title>
        <authorList>
            <person name="Yu D."/>
            <person name="Ke L."/>
            <person name="Zhang D."/>
            <person name="Wu Y."/>
            <person name="Sun Y."/>
            <person name="Mei J."/>
            <person name="Sun J."/>
            <person name="Sun Y."/>
        </authorList>
    </citation>
    <scope>NUCLEOTIDE SEQUENCE [LARGE SCALE GENOMIC DNA]</scope>
    <source>
        <strain evidence="2">cv. E1</strain>
        <tissue evidence="1">Leaf</tissue>
    </source>
</reference>
<comment type="caution">
    <text evidence="1">The sequence shown here is derived from an EMBL/GenBank/DDBJ whole genome shotgun (WGS) entry which is preliminary data.</text>
</comment>
<gene>
    <name evidence="1" type="ORF">J1N35_033649</name>
</gene>
<dbReference type="Proteomes" id="UP000828251">
    <property type="component" value="Unassembled WGS sequence"/>
</dbReference>
<keyword evidence="2" id="KW-1185">Reference proteome</keyword>
<organism evidence="1 2">
    <name type="scientific">Gossypium stocksii</name>
    <dbReference type="NCBI Taxonomy" id="47602"/>
    <lineage>
        <taxon>Eukaryota</taxon>
        <taxon>Viridiplantae</taxon>
        <taxon>Streptophyta</taxon>
        <taxon>Embryophyta</taxon>
        <taxon>Tracheophyta</taxon>
        <taxon>Spermatophyta</taxon>
        <taxon>Magnoliopsida</taxon>
        <taxon>eudicotyledons</taxon>
        <taxon>Gunneridae</taxon>
        <taxon>Pentapetalae</taxon>
        <taxon>rosids</taxon>
        <taxon>malvids</taxon>
        <taxon>Malvales</taxon>
        <taxon>Malvaceae</taxon>
        <taxon>Malvoideae</taxon>
        <taxon>Gossypium</taxon>
    </lineage>
</organism>
<accession>A0A9D3ZPB6</accession>
<sequence>MVKVKSTTISLGEKAADSSLLSSLPAVEKVKSLKPSIPASEISLFQAQRDLDACPGSTVQQPKPGTESLTSKLLSTAAKHSGVVLATNLDENLPSNFVSFAPAATFEESMTVITNNEGKKESLV</sequence>